<dbReference type="Proteomes" id="UP000811609">
    <property type="component" value="Chromosome 7"/>
</dbReference>
<sequence>MATSTICSTPVASTVTKNNLVRNQTACRVWDLVRCSHLGLVEEKEKRFIISLLVMTLFT</sequence>
<name>A0A8T1Q041_CARIL</name>
<reference evidence="1" key="1">
    <citation type="submission" date="2020-12" db="EMBL/GenBank/DDBJ databases">
        <title>WGS assembly of Carya illinoinensis cv. Pawnee.</title>
        <authorList>
            <person name="Platts A."/>
            <person name="Shu S."/>
            <person name="Wright S."/>
            <person name="Barry K."/>
            <person name="Edger P."/>
            <person name="Pires J.C."/>
            <person name="Schmutz J."/>
        </authorList>
    </citation>
    <scope>NUCLEOTIDE SEQUENCE</scope>
    <source>
        <tissue evidence="1">Leaf</tissue>
    </source>
</reference>
<accession>A0A8T1Q041</accession>
<evidence type="ECO:0000313" key="1">
    <source>
        <dbReference type="EMBL" id="KAG6648765.1"/>
    </source>
</evidence>
<gene>
    <name evidence="1" type="ORF">CIPAW_07G168300</name>
</gene>
<keyword evidence="2" id="KW-1185">Reference proteome</keyword>
<dbReference type="EMBL" id="CM031815">
    <property type="protein sequence ID" value="KAG6648765.1"/>
    <property type="molecule type" value="Genomic_DNA"/>
</dbReference>
<proteinExistence type="predicted"/>
<dbReference type="AlphaFoldDB" id="A0A8T1Q041"/>
<organism evidence="1 2">
    <name type="scientific">Carya illinoinensis</name>
    <name type="common">Pecan</name>
    <dbReference type="NCBI Taxonomy" id="32201"/>
    <lineage>
        <taxon>Eukaryota</taxon>
        <taxon>Viridiplantae</taxon>
        <taxon>Streptophyta</taxon>
        <taxon>Embryophyta</taxon>
        <taxon>Tracheophyta</taxon>
        <taxon>Spermatophyta</taxon>
        <taxon>Magnoliopsida</taxon>
        <taxon>eudicotyledons</taxon>
        <taxon>Gunneridae</taxon>
        <taxon>Pentapetalae</taxon>
        <taxon>rosids</taxon>
        <taxon>fabids</taxon>
        <taxon>Fagales</taxon>
        <taxon>Juglandaceae</taxon>
        <taxon>Carya</taxon>
    </lineage>
</organism>
<comment type="caution">
    <text evidence="1">The sequence shown here is derived from an EMBL/GenBank/DDBJ whole genome shotgun (WGS) entry which is preliminary data.</text>
</comment>
<protein>
    <submittedName>
        <fullName evidence="1">Uncharacterized protein</fullName>
    </submittedName>
</protein>
<evidence type="ECO:0000313" key="2">
    <source>
        <dbReference type="Proteomes" id="UP000811609"/>
    </source>
</evidence>